<dbReference type="AlphaFoldDB" id="A0A1L8FK80"/>
<dbReference type="Proteomes" id="UP000186698">
    <property type="component" value="Chromosome 7L"/>
</dbReference>
<dbReference type="PaxDb" id="8355-A0A1L8FK80"/>
<gene>
    <name evidence="2" type="primary">LOC121395415</name>
</gene>
<evidence type="ECO:0000313" key="1">
    <source>
        <dbReference type="Proteomes" id="UP000186698"/>
    </source>
</evidence>
<keyword evidence="1" id="KW-1185">Reference proteome</keyword>
<dbReference type="KEGG" id="xla:121395415"/>
<evidence type="ECO:0000313" key="2">
    <source>
        <dbReference type="RefSeq" id="XP_041424880.1"/>
    </source>
</evidence>
<dbReference type="RefSeq" id="XP_041424880.1">
    <property type="nucleotide sequence ID" value="XM_041568946.1"/>
</dbReference>
<name>A0A1L8FK80_XENLA</name>
<proteinExistence type="predicted"/>
<reference evidence="2" key="1">
    <citation type="submission" date="2025-08" db="UniProtKB">
        <authorList>
            <consortium name="RefSeq"/>
        </authorList>
    </citation>
    <scope>IDENTIFICATION</scope>
    <source>
        <strain evidence="2">J_2021</strain>
        <tissue evidence="2">Erythrocytes</tissue>
    </source>
</reference>
<organism evidence="1 2">
    <name type="scientific">Xenopus laevis</name>
    <name type="common">African clawed frog</name>
    <dbReference type="NCBI Taxonomy" id="8355"/>
    <lineage>
        <taxon>Eukaryota</taxon>
        <taxon>Metazoa</taxon>
        <taxon>Chordata</taxon>
        <taxon>Craniata</taxon>
        <taxon>Vertebrata</taxon>
        <taxon>Euteleostomi</taxon>
        <taxon>Amphibia</taxon>
        <taxon>Batrachia</taxon>
        <taxon>Anura</taxon>
        <taxon>Pipoidea</taxon>
        <taxon>Pipidae</taxon>
        <taxon>Xenopodinae</taxon>
        <taxon>Xenopus</taxon>
        <taxon>Xenopus</taxon>
    </lineage>
</organism>
<protein>
    <submittedName>
        <fullName evidence="2">Uncharacterized protein LOC121395415</fullName>
    </submittedName>
</protein>
<accession>A0A1L8FK80</accession>
<dbReference type="GeneID" id="121395415"/>
<sequence length="216" mass="24629">MQNTLSHLCAFLYIGAFLCTTESKAVDFHAENITESLTEKIESFKFHQDEIAKLERTHVNLLVVLAQDMLGILKGIQEKIYLDLVSHSNCSMPLIPRNGGLVFAYLSGVYYCKPICNQGYDFSFLRRSRLYEECGKHTGYSWTSQYTFGERLAECIESPNAVSGGPTAYFNDDKCQNIVSSARTEQQYIETFLQELKEKHIENEHNDTFDFVVCGN</sequence>
<dbReference type="OrthoDB" id="9948000at2759"/>
<dbReference type="OMA" id="RLYEVCG"/>